<dbReference type="EMBL" id="LAZR01043554">
    <property type="protein sequence ID" value="KKL06797.1"/>
    <property type="molecule type" value="Genomic_DNA"/>
</dbReference>
<comment type="caution">
    <text evidence="1">The sequence shown here is derived from an EMBL/GenBank/DDBJ whole genome shotgun (WGS) entry which is preliminary data.</text>
</comment>
<proteinExistence type="predicted"/>
<accession>A0A0F9AZ66</accession>
<gene>
    <name evidence="1" type="ORF">LCGC14_2592450</name>
</gene>
<sequence>YTCTIVPSKSTPESSIVDYMLWALQRYILKEEETYYNLLIDKYELIYDIYGKTRGENSRFYNYKNRFDLKKAGKFV</sequence>
<feature type="non-terminal residue" evidence="1">
    <location>
        <position position="1"/>
    </location>
</feature>
<organism evidence="1">
    <name type="scientific">marine sediment metagenome</name>
    <dbReference type="NCBI Taxonomy" id="412755"/>
    <lineage>
        <taxon>unclassified sequences</taxon>
        <taxon>metagenomes</taxon>
        <taxon>ecological metagenomes</taxon>
    </lineage>
</organism>
<dbReference type="AlphaFoldDB" id="A0A0F9AZ66"/>
<evidence type="ECO:0000313" key="1">
    <source>
        <dbReference type="EMBL" id="KKL06797.1"/>
    </source>
</evidence>
<protein>
    <submittedName>
        <fullName evidence="1">Uncharacterized protein</fullName>
    </submittedName>
</protein>
<name>A0A0F9AZ66_9ZZZZ</name>
<reference evidence="1" key="1">
    <citation type="journal article" date="2015" name="Nature">
        <title>Complex archaea that bridge the gap between prokaryotes and eukaryotes.</title>
        <authorList>
            <person name="Spang A."/>
            <person name="Saw J.H."/>
            <person name="Jorgensen S.L."/>
            <person name="Zaremba-Niedzwiedzka K."/>
            <person name="Martijn J."/>
            <person name="Lind A.E."/>
            <person name="van Eijk R."/>
            <person name="Schleper C."/>
            <person name="Guy L."/>
            <person name="Ettema T.J."/>
        </authorList>
    </citation>
    <scope>NUCLEOTIDE SEQUENCE</scope>
</reference>